<proteinExistence type="predicted"/>
<evidence type="ECO:0000313" key="2">
    <source>
        <dbReference type="Proteomes" id="UP000057389"/>
    </source>
</evidence>
<dbReference type="GeneID" id="300180322"/>
<dbReference type="EMBL" id="LMXU01000033">
    <property type="protein sequence ID" value="KWT99323.1"/>
    <property type="molecule type" value="Genomic_DNA"/>
</dbReference>
<comment type="caution">
    <text evidence="1">The sequence shown here is derived from an EMBL/GenBank/DDBJ whole genome shotgun (WGS) entry which is preliminary data.</text>
</comment>
<gene>
    <name evidence="1" type="ORF">APQ14_16960</name>
</gene>
<protein>
    <submittedName>
        <fullName evidence="1">Uncharacterized protein</fullName>
    </submittedName>
</protein>
<sequence>MLLEEVVEIIEFTDSDHLSQAMERFNEYGFVDAELLPFMDIVFETAPEQLAKKLSQSGFNGQVRVEKNDDASGFLIIDAGRTQLQDAIQINKIA</sequence>
<evidence type="ECO:0000313" key="1">
    <source>
        <dbReference type="EMBL" id="KWT99323.1"/>
    </source>
</evidence>
<keyword evidence="2" id="KW-1185">Reference proteome</keyword>
<accession>A0A109D5L8</accession>
<dbReference type="OrthoDB" id="5902762at2"/>
<dbReference type="Proteomes" id="UP000057389">
    <property type="component" value="Unassembled WGS sequence"/>
</dbReference>
<dbReference type="RefSeq" id="WP_046223975.1">
    <property type="nucleotide sequence ID" value="NZ_AP025515.1"/>
</dbReference>
<reference evidence="1 2" key="1">
    <citation type="submission" date="2015-11" db="EMBL/GenBank/DDBJ databases">
        <title>Draft WGS of Vibrio toranzoniae.</title>
        <authorList>
            <person name="Lasa A."/>
            <person name="Romalde J.L."/>
        </authorList>
    </citation>
    <scope>NUCLEOTIDE SEQUENCE [LARGE SCALE GENOMIC DNA]</scope>
    <source>
        <strain evidence="1 2">Vb 10.8</strain>
    </source>
</reference>
<dbReference type="AlphaFoldDB" id="A0A109D5L8"/>
<organism evidence="1 2">
    <name type="scientific">Vibrio toranzoniae</name>
    <dbReference type="NCBI Taxonomy" id="1194427"/>
    <lineage>
        <taxon>Bacteria</taxon>
        <taxon>Pseudomonadati</taxon>
        <taxon>Pseudomonadota</taxon>
        <taxon>Gammaproteobacteria</taxon>
        <taxon>Vibrionales</taxon>
        <taxon>Vibrionaceae</taxon>
        <taxon>Vibrio</taxon>
    </lineage>
</organism>
<name>A0A109D5L8_9VIBR</name>